<protein>
    <submittedName>
        <fullName evidence="12">ABC transporter ATP-binding protein</fullName>
    </submittedName>
</protein>
<keyword evidence="7 9" id="KW-1133">Transmembrane helix</keyword>
<dbReference type="Gene3D" id="3.40.50.300">
    <property type="entry name" value="P-loop containing nucleotide triphosphate hydrolases"/>
    <property type="match status" value="1"/>
</dbReference>
<feature type="transmembrane region" description="Helical" evidence="9">
    <location>
        <begin position="240"/>
        <end position="259"/>
    </location>
</feature>
<dbReference type="InterPro" id="IPR003439">
    <property type="entry name" value="ABC_transporter-like_ATP-bd"/>
</dbReference>
<feature type="transmembrane region" description="Helical" evidence="9">
    <location>
        <begin position="125"/>
        <end position="149"/>
    </location>
</feature>
<evidence type="ECO:0000259" key="10">
    <source>
        <dbReference type="PROSITE" id="PS50893"/>
    </source>
</evidence>
<dbReference type="Pfam" id="PF00005">
    <property type="entry name" value="ABC_tran"/>
    <property type="match status" value="1"/>
</dbReference>
<dbReference type="AlphaFoldDB" id="A0A2N5X1P6"/>
<feature type="transmembrane region" description="Helical" evidence="9">
    <location>
        <begin position="279"/>
        <end position="298"/>
    </location>
</feature>
<feature type="transmembrane region" description="Helical" evidence="9">
    <location>
        <begin position="155"/>
        <end position="175"/>
    </location>
</feature>
<reference evidence="12 13" key="1">
    <citation type="submission" date="2018-01" db="EMBL/GenBank/DDBJ databases">
        <title>The draft genome sequence of Halioglobus lutimaris HF004.</title>
        <authorList>
            <person name="Du Z.-J."/>
            <person name="Shi M.-J."/>
        </authorList>
    </citation>
    <scope>NUCLEOTIDE SEQUENCE [LARGE SCALE GENOMIC DNA]</scope>
    <source>
        <strain evidence="12 13">HF004</strain>
    </source>
</reference>
<dbReference type="GO" id="GO:0015421">
    <property type="term" value="F:ABC-type oligopeptide transporter activity"/>
    <property type="evidence" value="ECO:0007669"/>
    <property type="project" value="TreeGrafter"/>
</dbReference>
<comment type="caution">
    <text evidence="12">The sequence shown here is derived from an EMBL/GenBank/DDBJ whole genome shotgun (WGS) entry which is preliminary data.</text>
</comment>
<keyword evidence="13" id="KW-1185">Reference proteome</keyword>
<evidence type="ECO:0000256" key="1">
    <source>
        <dbReference type="ARBA" id="ARBA00004651"/>
    </source>
</evidence>
<dbReference type="PROSITE" id="PS00211">
    <property type="entry name" value="ABC_TRANSPORTER_1"/>
    <property type="match status" value="1"/>
</dbReference>
<evidence type="ECO:0000256" key="3">
    <source>
        <dbReference type="ARBA" id="ARBA00022475"/>
    </source>
</evidence>
<dbReference type="OrthoDB" id="9806127at2"/>
<keyword evidence="4 9" id="KW-0812">Transmembrane</keyword>
<dbReference type="PANTHER" id="PTHR43394">
    <property type="entry name" value="ATP-DEPENDENT PERMEASE MDL1, MITOCHONDRIAL"/>
    <property type="match status" value="1"/>
</dbReference>
<evidence type="ECO:0000313" key="12">
    <source>
        <dbReference type="EMBL" id="PLW68402.1"/>
    </source>
</evidence>
<keyword evidence="8 9" id="KW-0472">Membrane</keyword>
<evidence type="ECO:0000256" key="5">
    <source>
        <dbReference type="ARBA" id="ARBA00022741"/>
    </source>
</evidence>
<dbReference type="GO" id="GO:0005886">
    <property type="term" value="C:plasma membrane"/>
    <property type="evidence" value="ECO:0007669"/>
    <property type="project" value="UniProtKB-SubCell"/>
</dbReference>
<evidence type="ECO:0000259" key="11">
    <source>
        <dbReference type="PROSITE" id="PS50929"/>
    </source>
</evidence>
<feature type="domain" description="ABC transporter" evidence="10">
    <location>
        <begin position="332"/>
        <end position="556"/>
    </location>
</feature>
<dbReference type="SMART" id="SM00382">
    <property type="entry name" value="AAA"/>
    <property type="match status" value="1"/>
</dbReference>
<accession>A0A2N5X1P6</accession>
<keyword evidence="2" id="KW-0813">Transport</keyword>
<dbReference type="FunFam" id="3.40.50.300:FF:000299">
    <property type="entry name" value="ABC transporter ATP-binding protein/permease"/>
    <property type="match status" value="1"/>
</dbReference>
<feature type="domain" description="ABC transmembrane type-1" evidence="11">
    <location>
        <begin position="16"/>
        <end position="300"/>
    </location>
</feature>
<dbReference type="PROSITE" id="PS50893">
    <property type="entry name" value="ABC_TRANSPORTER_2"/>
    <property type="match status" value="1"/>
</dbReference>
<dbReference type="GO" id="GO:0016887">
    <property type="term" value="F:ATP hydrolysis activity"/>
    <property type="evidence" value="ECO:0007669"/>
    <property type="project" value="InterPro"/>
</dbReference>
<evidence type="ECO:0000256" key="6">
    <source>
        <dbReference type="ARBA" id="ARBA00022840"/>
    </source>
</evidence>
<comment type="subcellular location">
    <subcellularLocation>
        <location evidence="1">Cell membrane</location>
        <topology evidence="1">Multi-pass membrane protein</topology>
    </subcellularLocation>
</comment>
<keyword evidence="6 12" id="KW-0067">ATP-binding</keyword>
<dbReference type="InterPro" id="IPR011527">
    <property type="entry name" value="ABC1_TM_dom"/>
</dbReference>
<evidence type="ECO:0000256" key="9">
    <source>
        <dbReference type="SAM" id="Phobius"/>
    </source>
</evidence>
<dbReference type="Pfam" id="PF00664">
    <property type="entry name" value="ABC_membrane"/>
    <property type="match status" value="1"/>
</dbReference>
<keyword evidence="5" id="KW-0547">Nucleotide-binding</keyword>
<dbReference type="EMBL" id="PKUS01000015">
    <property type="protein sequence ID" value="PLW68402.1"/>
    <property type="molecule type" value="Genomic_DNA"/>
</dbReference>
<feature type="transmembrane region" description="Helical" evidence="9">
    <location>
        <begin position="52"/>
        <end position="71"/>
    </location>
</feature>
<proteinExistence type="predicted"/>
<dbReference type="InterPro" id="IPR036640">
    <property type="entry name" value="ABC1_TM_sf"/>
</dbReference>
<dbReference type="Gene3D" id="1.20.1560.10">
    <property type="entry name" value="ABC transporter type 1, transmembrane domain"/>
    <property type="match status" value="1"/>
</dbReference>
<dbReference type="InterPro" id="IPR003593">
    <property type="entry name" value="AAA+_ATPase"/>
</dbReference>
<evidence type="ECO:0000313" key="13">
    <source>
        <dbReference type="Proteomes" id="UP000235005"/>
    </source>
</evidence>
<dbReference type="InterPro" id="IPR027417">
    <property type="entry name" value="P-loop_NTPase"/>
</dbReference>
<dbReference type="PROSITE" id="PS50929">
    <property type="entry name" value="ABC_TM1F"/>
    <property type="match status" value="1"/>
</dbReference>
<dbReference type="SUPFAM" id="SSF90123">
    <property type="entry name" value="ABC transporter transmembrane region"/>
    <property type="match status" value="1"/>
</dbReference>
<dbReference type="PANTHER" id="PTHR43394:SF1">
    <property type="entry name" value="ATP-BINDING CASSETTE SUB-FAMILY B MEMBER 10, MITOCHONDRIAL"/>
    <property type="match status" value="1"/>
</dbReference>
<evidence type="ECO:0000256" key="4">
    <source>
        <dbReference type="ARBA" id="ARBA00022692"/>
    </source>
</evidence>
<evidence type="ECO:0000256" key="8">
    <source>
        <dbReference type="ARBA" id="ARBA00023136"/>
    </source>
</evidence>
<gene>
    <name evidence="12" type="ORF">C0039_12760</name>
</gene>
<evidence type="ECO:0000256" key="2">
    <source>
        <dbReference type="ARBA" id="ARBA00022448"/>
    </source>
</evidence>
<dbReference type="Proteomes" id="UP000235005">
    <property type="component" value="Unassembled WGS sequence"/>
</dbReference>
<dbReference type="RefSeq" id="WP_101518259.1">
    <property type="nucleotide sequence ID" value="NZ_PKUS01000015.1"/>
</dbReference>
<sequence length="556" mass="60466">MRQLLRYITPPPLTLLISALLMLAGTLLTLLIPLFAGQLTRTILAEPGTEVYPLAVIVGVWAGVMLLRTLLSLTEEYYMGMVGEEVATSLRDRVYAHLQALPLTWHQTRKRGQVLSLLTSDADDVSGFVTGTLLPLLPTLLTLVGAFVMMARLDITLAMVVILGLPAYVLALKVIGREIRPLARAWMDQYSKLVARAEENLSVLPALKAFGREQLEAENFRGDNRRLLNIWRRQLRRQSLLSPAVNLMAGLGVLVLLWLGSRHIAEGTLGPADLVSLLLYAGLLMSPLSNLAGVYGQVQRVLGSADRLITFFAEQPEVLDVGEALGAVSGAVRFENVTFAYPEREPVLRGLNLRIDAGETIAITGVNGAGKSTTAHLLLRFLAPDSGAIYIDNRDIAQASIISVRSHAGLVAQHVQLLNGTVAENIVYGRPDADAGDIERAARAAHADEFIAELPQGYQTLIGDEGVKLSGGQRQRLSLARTLLRDPAILILDEATAMFDPAGEARFIEECHEVLKAKTVILITHRPASLALADRVLKMEDGQLQESAEHRLPGTQ</sequence>
<organism evidence="12 13">
    <name type="scientific">Pseudohalioglobus lutimaris</name>
    <dbReference type="NCBI Taxonomy" id="1737061"/>
    <lineage>
        <taxon>Bacteria</taxon>
        <taxon>Pseudomonadati</taxon>
        <taxon>Pseudomonadota</taxon>
        <taxon>Gammaproteobacteria</taxon>
        <taxon>Cellvibrionales</taxon>
        <taxon>Halieaceae</taxon>
        <taxon>Pseudohalioglobus</taxon>
    </lineage>
</organism>
<dbReference type="GO" id="GO:0005524">
    <property type="term" value="F:ATP binding"/>
    <property type="evidence" value="ECO:0007669"/>
    <property type="project" value="UniProtKB-KW"/>
</dbReference>
<dbReference type="InterPro" id="IPR039421">
    <property type="entry name" value="Type_1_exporter"/>
</dbReference>
<name>A0A2N5X1P6_9GAMM</name>
<dbReference type="InterPro" id="IPR017871">
    <property type="entry name" value="ABC_transporter-like_CS"/>
</dbReference>
<evidence type="ECO:0000256" key="7">
    <source>
        <dbReference type="ARBA" id="ARBA00022989"/>
    </source>
</evidence>
<keyword evidence="3" id="KW-1003">Cell membrane</keyword>
<dbReference type="SUPFAM" id="SSF52540">
    <property type="entry name" value="P-loop containing nucleoside triphosphate hydrolases"/>
    <property type="match status" value="1"/>
</dbReference>